<evidence type="ECO:0000313" key="10">
    <source>
        <dbReference type="EMBL" id="GAH43753.1"/>
    </source>
</evidence>
<dbReference type="GO" id="GO:0006260">
    <property type="term" value="P:DNA replication"/>
    <property type="evidence" value="ECO:0007669"/>
    <property type="project" value="UniProtKB-KW"/>
</dbReference>
<proteinExistence type="inferred from homology"/>
<dbReference type="GO" id="GO:0003677">
    <property type="term" value="F:DNA binding"/>
    <property type="evidence" value="ECO:0007669"/>
    <property type="project" value="UniProtKB-KW"/>
</dbReference>
<evidence type="ECO:0000256" key="5">
    <source>
        <dbReference type="ARBA" id="ARBA00022705"/>
    </source>
</evidence>
<evidence type="ECO:0000256" key="2">
    <source>
        <dbReference type="ARBA" id="ARBA00012417"/>
    </source>
</evidence>
<dbReference type="EC" id="2.7.7.7" evidence="2"/>
<dbReference type="Gene3D" id="3.90.1600.10">
    <property type="entry name" value="Palm domain of DNA polymerase"/>
    <property type="match status" value="2"/>
</dbReference>
<dbReference type="GO" id="GO:0000166">
    <property type="term" value="F:nucleotide binding"/>
    <property type="evidence" value="ECO:0007669"/>
    <property type="project" value="InterPro"/>
</dbReference>
<evidence type="ECO:0000259" key="9">
    <source>
        <dbReference type="Pfam" id="PF03175"/>
    </source>
</evidence>
<sequence>TWLLTAKLENFYTENQAVFKSTIGSTALDMFRRRFFHHFWFRAEKQQYLNEYERKAYFGGRTEGFTKGINKVWSYDINSTYVSVMNDEVLPDPNSARWHGRSKSSLEILLQYMKKYQGIAEVTIEIPEMKYPPLPYRAEIEGKGKLTFPTGTIIGWWTFAELELALSVKCEIRDVHRFIHYEKSFPYFKEFAQWVWSERKKHPKDTEPFWNLMVKLIGNSLSGKWGQQNEIGGIYVRKDEYDLWCAKNPKLDAQIEYEEDMGTHWLLRTYKTVKEDARHSFPIVIAYITSYARIKLYEEMVKHNTVYVDTDSIKYIGLKREIEHSKELGKWGFEPNKSGLFEFFSPKFYRVNGVLKIKGT</sequence>
<comment type="similarity">
    <text evidence="1">Belongs to the DNA polymerase type-B family.</text>
</comment>
<name>X1HEM5_9ZZZZ</name>
<dbReference type="Pfam" id="PF03175">
    <property type="entry name" value="DNA_pol_B_2"/>
    <property type="match status" value="1"/>
</dbReference>
<protein>
    <recommendedName>
        <fullName evidence="2">DNA-directed DNA polymerase</fullName>
        <ecNumber evidence="2">2.7.7.7</ecNumber>
    </recommendedName>
</protein>
<feature type="non-terminal residue" evidence="10">
    <location>
        <position position="360"/>
    </location>
</feature>
<evidence type="ECO:0000256" key="6">
    <source>
        <dbReference type="ARBA" id="ARBA00022932"/>
    </source>
</evidence>
<keyword evidence="5" id="KW-0235">DNA replication</keyword>
<dbReference type="GO" id="GO:0003887">
    <property type="term" value="F:DNA-directed DNA polymerase activity"/>
    <property type="evidence" value="ECO:0007669"/>
    <property type="project" value="UniProtKB-KW"/>
</dbReference>
<keyword evidence="4" id="KW-0548">Nucleotidyltransferase</keyword>
<organism evidence="10">
    <name type="scientific">marine sediment metagenome</name>
    <dbReference type="NCBI Taxonomy" id="412755"/>
    <lineage>
        <taxon>unclassified sequences</taxon>
        <taxon>metagenomes</taxon>
        <taxon>ecological metagenomes</taxon>
    </lineage>
</organism>
<keyword evidence="7" id="KW-0238">DNA-binding</keyword>
<dbReference type="InterPro" id="IPR023211">
    <property type="entry name" value="DNA_pol_palm_dom_sf"/>
</dbReference>
<reference evidence="10" key="1">
    <citation type="journal article" date="2014" name="Front. Microbiol.">
        <title>High frequency of phylogenetically diverse reductive dehalogenase-homologous genes in deep subseafloor sedimentary metagenomes.</title>
        <authorList>
            <person name="Kawai M."/>
            <person name="Futagami T."/>
            <person name="Toyoda A."/>
            <person name="Takaki Y."/>
            <person name="Nishi S."/>
            <person name="Hori S."/>
            <person name="Arai W."/>
            <person name="Tsubouchi T."/>
            <person name="Morono Y."/>
            <person name="Uchiyama I."/>
            <person name="Ito T."/>
            <person name="Fujiyama A."/>
            <person name="Inagaki F."/>
            <person name="Takami H."/>
        </authorList>
    </citation>
    <scope>NUCLEOTIDE SEQUENCE</scope>
    <source>
        <strain evidence="10">Expedition CK06-06</strain>
    </source>
</reference>
<evidence type="ECO:0000256" key="7">
    <source>
        <dbReference type="ARBA" id="ARBA00023125"/>
    </source>
</evidence>
<keyword evidence="6" id="KW-0239">DNA-directed DNA polymerase</keyword>
<dbReference type="PANTHER" id="PTHR33568">
    <property type="entry name" value="DNA POLYMERASE"/>
    <property type="match status" value="1"/>
</dbReference>
<feature type="non-terminal residue" evidence="10">
    <location>
        <position position="1"/>
    </location>
</feature>
<evidence type="ECO:0000256" key="3">
    <source>
        <dbReference type="ARBA" id="ARBA00022679"/>
    </source>
</evidence>
<evidence type="ECO:0000256" key="8">
    <source>
        <dbReference type="ARBA" id="ARBA00049244"/>
    </source>
</evidence>
<dbReference type="EMBL" id="BARU01008648">
    <property type="protein sequence ID" value="GAH43753.1"/>
    <property type="molecule type" value="Genomic_DNA"/>
</dbReference>
<dbReference type="AlphaFoldDB" id="X1HEM5"/>
<comment type="catalytic activity">
    <reaction evidence="8">
        <text>DNA(n) + a 2'-deoxyribonucleoside 5'-triphosphate = DNA(n+1) + diphosphate</text>
        <dbReference type="Rhea" id="RHEA:22508"/>
        <dbReference type="Rhea" id="RHEA-COMP:17339"/>
        <dbReference type="Rhea" id="RHEA-COMP:17340"/>
        <dbReference type="ChEBI" id="CHEBI:33019"/>
        <dbReference type="ChEBI" id="CHEBI:61560"/>
        <dbReference type="ChEBI" id="CHEBI:173112"/>
        <dbReference type="EC" id="2.7.7.7"/>
    </reaction>
</comment>
<gene>
    <name evidence="10" type="ORF">S03H2_16861</name>
</gene>
<dbReference type="PANTHER" id="PTHR33568:SF3">
    <property type="entry name" value="DNA-DIRECTED DNA POLYMERASE"/>
    <property type="match status" value="1"/>
</dbReference>
<accession>X1HEM5</accession>
<dbReference type="InterPro" id="IPR043502">
    <property type="entry name" value="DNA/RNA_pol_sf"/>
</dbReference>
<dbReference type="InterPro" id="IPR004868">
    <property type="entry name" value="DNA-dir_DNA_pol_B_mt/vir"/>
</dbReference>
<dbReference type="SUPFAM" id="SSF56672">
    <property type="entry name" value="DNA/RNA polymerases"/>
    <property type="match status" value="1"/>
</dbReference>
<comment type="caution">
    <text evidence="10">The sequence shown here is derived from an EMBL/GenBank/DDBJ whole genome shotgun (WGS) entry which is preliminary data.</text>
</comment>
<evidence type="ECO:0000256" key="1">
    <source>
        <dbReference type="ARBA" id="ARBA00005755"/>
    </source>
</evidence>
<feature type="domain" description="DNA-directed DNA polymerase family B mitochondria/virus" evidence="9">
    <location>
        <begin position="8"/>
        <end position="270"/>
    </location>
</feature>
<keyword evidence="3" id="KW-0808">Transferase</keyword>
<evidence type="ECO:0000256" key="4">
    <source>
        <dbReference type="ARBA" id="ARBA00022695"/>
    </source>
</evidence>